<comment type="caution">
    <text evidence="1">The sequence shown here is derived from an EMBL/GenBank/DDBJ whole genome shotgun (WGS) entry which is preliminary data.</text>
</comment>
<accession>A0AAD5XG75</accession>
<evidence type="ECO:0000313" key="1">
    <source>
        <dbReference type="EMBL" id="KAJ3115362.1"/>
    </source>
</evidence>
<evidence type="ECO:0000313" key="2">
    <source>
        <dbReference type="Proteomes" id="UP001211907"/>
    </source>
</evidence>
<sequence length="61" mass="6486">MYCIAIAHLIHDPGDTDGAITAGRAVVPSVTVNEWLQGAIENVDLLHSIDVTKNTGHVKHA</sequence>
<dbReference type="AlphaFoldDB" id="A0AAD5XG75"/>
<gene>
    <name evidence="1" type="ORF">HK100_001370</name>
</gene>
<feature type="non-terminal residue" evidence="1">
    <location>
        <position position="61"/>
    </location>
</feature>
<name>A0AAD5XG75_9FUNG</name>
<proteinExistence type="predicted"/>
<organism evidence="1 2">
    <name type="scientific">Physocladia obscura</name>
    <dbReference type="NCBI Taxonomy" id="109957"/>
    <lineage>
        <taxon>Eukaryota</taxon>
        <taxon>Fungi</taxon>
        <taxon>Fungi incertae sedis</taxon>
        <taxon>Chytridiomycota</taxon>
        <taxon>Chytridiomycota incertae sedis</taxon>
        <taxon>Chytridiomycetes</taxon>
        <taxon>Chytridiales</taxon>
        <taxon>Chytriomycetaceae</taxon>
        <taxon>Physocladia</taxon>
    </lineage>
</organism>
<dbReference type="Proteomes" id="UP001211907">
    <property type="component" value="Unassembled WGS sequence"/>
</dbReference>
<reference evidence="1" key="1">
    <citation type="submission" date="2020-05" db="EMBL/GenBank/DDBJ databases">
        <title>Phylogenomic resolution of chytrid fungi.</title>
        <authorList>
            <person name="Stajich J.E."/>
            <person name="Amses K."/>
            <person name="Simmons R."/>
            <person name="Seto K."/>
            <person name="Myers J."/>
            <person name="Bonds A."/>
            <person name="Quandt C.A."/>
            <person name="Barry K."/>
            <person name="Liu P."/>
            <person name="Grigoriev I."/>
            <person name="Longcore J.E."/>
            <person name="James T.Y."/>
        </authorList>
    </citation>
    <scope>NUCLEOTIDE SEQUENCE</scope>
    <source>
        <strain evidence="1">JEL0513</strain>
    </source>
</reference>
<protein>
    <submittedName>
        <fullName evidence="1">Uncharacterized protein</fullName>
    </submittedName>
</protein>
<dbReference type="EMBL" id="JADGJH010001296">
    <property type="protein sequence ID" value="KAJ3115362.1"/>
    <property type="molecule type" value="Genomic_DNA"/>
</dbReference>
<keyword evidence="2" id="KW-1185">Reference proteome</keyword>